<accession>A0A3P6SS04</accession>
<dbReference type="InterPro" id="IPR031101">
    <property type="entry name" value="Ctr9"/>
</dbReference>
<dbReference type="EMBL" id="UYRR01038176">
    <property type="protein sequence ID" value="VDK72793.1"/>
    <property type="molecule type" value="Genomic_DNA"/>
</dbReference>
<dbReference type="GO" id="GO:0000993">
    <property type="term" value="F:RNA polymerase II complex binding"/>
    <property type="evidence" value="ECO:0007669"/>
    <property type="project" value="TreeGrafter"/>
</dbReference>
<dbReference type="AlphaFoldDB" id="A0A3P6SS04"/>
<dbReference type="Gene3D" id="1.25.40.10">
    <property type="entry name" value="Tetratricopeptide repeat domain"/>
    <property type="match status" value="3"/>
</dbReference>
<proteinExistence type="predicted"/>
<evidence type="ECO:0000256" key="1">
    <source>
        <dbReference type="ARBA" id="ARBA00022737"/>
    </source>
</evidence>
<dbReference type="PANTHER" id="PTHR14027:SF2">
    <property type="entry name" value="RNA POLYMERASE-ASSOCIATED PROTEIN CTR9 HOMOLOG"/>
    <property type="match status" value="1"/>
</dbReference>
<keyword evidence="5" id="KW-1185">Reference proteome</keyword>
<dbReference type="Pfam" id="PF13181">
    <property type="entry name" value="TPR_8"/>
    <property type="match status" value="2"/>
</dbReference>
<dbReference type="GO" id="GO:0016593">
    <property type="term" value="C:Cdc73/Paf1 complex"/>
    <property type="evidence" value="ECO:0007669"/>
    <property type="project" value="TreeGrafter"/>
</dbReference>
<name>A0A3P6SS04_ANISI</name>
<dbReference type="OrthoDB" id="343875at2759"/>
<evidence type="ECO:0000256" key="3">
    <source>
        <dbReference type="PROSITE-ProRule" id="PRU00339"/>
    </source>
</evidence>
<evidence type="ECO:0000313" key="4">
    <source>
        <dbReference type="EMBL" id="VDK72793.1"/>
    </source>
</evidence>
<dbReference type="GO" id="GO:0006355">
    <property type="term" value="P:regulation of DNA-templated transcription"/>
    <property type="evidence" value="ECO:0007669"/>
    <property type="project" value="InterPro"/>
</dbReference>
<dbReference type="PANTHER" id="PTHR14027">
    <property type="entry name" value="RNA POLYMERASE-ASSOCIATED PROTEIN CTR9"/>
    <property type="match status" value="1"/>
</dbReference>
<sequence>MPYFGLGQMYVHREELDNAIICFEKVLKLHPSNYDTLKVLGSLYAHSEPIEQKEKLERRQKAKELLKKVVEMCADDVEALIELAQLTESSDPQVHLIQFLFFFHSLSIDHIASLDAYTKAADFLQNTLQVDVPPEITNNIGSLAFSMGQYQRAKESFEKASQKISDDISAGHNELSGLQTTVTYNLARCLEMLCLFDDAERLYKSILHEKPSYIDCYMRLGCLARDKGQIYESSVWFKVYLGFIV</sequence>
<feature type="repeat" description="TPR" evidence="3">
    <location>
        <begin position="2"/>
        <end position="33"/>
    </location>
</feature>
<dbReference type="SMART" id="SM00028">
    <property type="entry name" value="TPR"/>
    <property type="match status" value="3"/>
</dbReference>
<dbReference type="InterPro" id="IPR011990">
    <property type="entry name" value="TPR-like_helical_dom_sf"/>
</dbReference>
<evidence type="ECO:0000313" key="5">
    <source>
        <dbReference type="Proteomes" id="UP000267096"/>
    </source>
</evidence>
<evidence type="ECO:0000256" key="2">
    <source>
        <dbReference type="ARBA" id="ARBA00022803"/>
    </source>
</evidence>
<dbReference type="SUPFAM" id="SSF48452">
    <property type="entry name" value="TPR-like"/>
    <property type="match status" value="1"/>
</dbReference>
<keyword evidence="1" id="KW-0677">Repeat</keyword>
<dbReference type="Proteomes" id="UP000267096">
    <property type="component" value="Unassembled WGS sequence"/>
</dbReference>
<feature type="repeat" description="TPR" evidence="3">
    <location>
        <begin position="134"/>
        <end position="167"/>
    </location>
</feature>
<protein>
    <submittedName>
        <fullName evidence="4">Uncharacterized protein</fullName>
    </submittedName>
</protein>
<gene>
    <name evidence="4" type="ORF">ASIM_LOCUS19881</name>
</gene>
<dbReference type="InterPro" id="IPR019734">
    <property type="entry name" value="TPR_rpt"/>
</dbReference>
<organism evidence="4 5">
    <name type="scientific">Anisakis simplex</name>
    <name type="common">Herring worm</name>
    <dbReference type="NCBI Taxonomy" id="6269"/>
    <lineage>
        <taxon>Eukaryota</taxon>
        <taxon>Metazoa</taxon>
        <taxon>Ecdysozoa</taxon>
        <taxon>Nematoda</taxon>
        <taxon>Chromadorea</taxon>
        <taxon>Rhabditida</taxon>
        <taxon>Spirurina</taxon>
        <taxon>Ascaridomorpha</taxon>
        <taxon>Ascaridoidea</taxon>
        <taxon>Anisakidae</taxon>
        <taxon>Anisakis</taxon>
        <taxon>Anisakis simplex complex</taxon>
    </lineage>
</organism>
<reference evidence="4 5" key="1">
    <citation type="submission" date="2018-11" db="EMBL/GenBank/DDBJ databases">
        <authorList>
            <consortium name="Pathogen Informatics"/>
        </authorList>
    </citation>
    <scope>NUCLEOTIDE SEQUENCE [LARGE SCALE GENOMIC DNA]</scope>
</reference>
<dbReference type="GO" id="GO:0006368">
    <property type="term" value="P:transcription elongation by RNA polymerase II"/>
    <property type="evidence" value="ECO:0007669"/>
    <property type="project" value="TreeGrafter"/>
</dbReference>
<keyword evidence="2 3" id="KW-0802">TPR repeat</keyword>
<dbReference type="PROSITE" id="PS50005">
    <property type="entry name" value="TPR"/>
    <property type="match status" value="2"/>
</dbReference>